<evidence type="ECO:0000313" key="13">
    <source>
        <dbReference type="EMBL" id="MBK1620774.1"/>
    </source>
</evidence>
<keyword evidence="6" id="KW-0547">Nucleotide-binding</keyword>
<dbReference type="SUPFAM" id="SSF51182">
    <property type="entry name" value="RmlC-like cupins"/>
    <property type="match status" value="1"/>
</dbReference>
<dbReference type="Gene3D" id="3.90.550.10">
    <property type="entry name" value="Spore Coat Polysaccharide Biosynthesis Protein SpsA, Chain A"/>
    <property type="match status" value="1"/>
</dbReference>
<dbReference type="Gene3D" id="2.60.120.10">
    <property type="entry name" value="Jelly Rolls"/>
    <property type="match status" value="1"/>
</dbReference>
<dbReference type="NCBIfam" id="TIGR01479">
    <property type="entry name" value="GMP_PMI"/>
    <property type="match status" value="1"/>
</dbReference>
<evidence type="ECO:0000256" key="7">
    <source>
        <dbReference type="ARBA" id="ARBA00023134"/>
    </source>
</evidence>
<keyword evidence="14" id="KW-1185">Reference proteome</keyword>
<dbReference type="GO" id="GO:0000271">
    <property type="term" value="P:polysaccharide biosynthetic process"/>
    <property type="evidence" value="ECO:0007669"/>
    <property type="project" value="InterPro"/>
</dbReference>
<dbReference type="Pfam" id="PF01050">
    <property type="entry name" value="MannoseP_isomer"/>
    <property type="match status" value="1"/>
</dbReference>
<dbReference type="InterPro" id="IPR054566">
    <property type="entry name" value="ManC/GMP-like_b-helix"/>
</dbReference>
<dbReference type="PANTHER" id="PTHR46390">
    <property type="entry name" value="MANNOSE-1-PHOSPHATE GUANYLYLTRANSFERASE"/>
    <property type="match status" value="1"/>
</dbReference>
<keyword evidence="13" id="KW-0413">Isomerase</keyword>
<dbReference type="GO" id="GO:0009298">
    <property type="term" value="P:GDP-mannose biosynthetic process"/>
    <property type="evidence" value="ECO:0007669"/>
    <property type="project" value="TreeGrafter"/>
</dbReference>
<dbReference type="InterPro" id="IPR014710">
    <property type="entry name" value="RmlC-like_jellyroll"/>
</dbReference>
<dbReference type="InterPro" id="IPR011051">
    <property type="entry name" value="RmlC_Cupin_sf"/>
</dbReference>
<comment type="caution">
    <text evidence="13">The sequence shown here is derived from an EMBL/GenBank/DDBJ whole genome shotgun (WGS) entry which is preliminary data.</text>
</comment>
<keyword evidence="4" id="KW-0808">Transferase</keyword>
<dbReference type="CDD" id="cd02509">
    <property type="entry name" value="GDP-M1P_Guanylyltransferase"/>
    <property type="match status" value="1"/>
</dbReference>
<dbReference type="Pfam" id="PF00483">
    <property type="entry name" value="NTP_transferase"/>
    <property type="match status" value="1"/>
</dbReference>
<dbReference type="InterPro" id="IPR006375">
    <property type="entry name" value="Man1P_GuaTrfase/Man6P_Isoase"/>
</dbReference>
<dbReference type="InterPro" id="IPR001538">
    <property type="entry name" value="Man6P_isomerase-2_C"/>
</dbReference>
<dbReference type="InterPro" id="IPR051161">
    <property type="entry name" value="Mannose-6P_isomerase_type2"/>
</dbReference>
<dbReference type="InterPro" id="IPR049577">
    <property type="entry name" value="GMPP_N"/>
</dbReference>
<dbReference type="Pfam" id="PF22640">
    <property type="entry name" value="ManC_GMP_beta-helix"/>
    <property type="match status" value="1"/>
</dbReference>
<evidence type="ECO:0000256" key="4">
    <source>
        <dbReference type="ARBA" id="ARBA00022679"/>
    </source>
</evidence>
<accession>A0A9X1B636</accession>
<evidence type="ECO:0000256" key="1">
    <source>
        <dbReference type="ARBA" id="ARBA00004823"/>
    </source>
</evidence>
<evidence type="ECO:0000256" key="3">
    <source>
        <dbReference type="ARBA" id="ARBA00012387"/>
    </source>
</evidence>
<comment type="similarity">
    <text evidence="2 9">Belongs to the mannose-6-phosphate isomerase type 2 family.</text>
</comment>
<evidence type="ECO:0000256" key="2">
    <source>
        <dbReference type="ARBA" id="ARBA00006115"/>
    </source>
</evidence>
<evidence type="ECO:0000256" key="5">
    <source>
        <dbReference type="ARBA" id="ARBA00022695"/>
    </source>
</evidence>
<dbReference type="AlphaFoldDB" id="A0A9X1B636"/>
<dbReference type="InterPro" id="IPR029044">
    <property type="entry name" value="Nucleotide-diphossugar_trans"/>
</dbReference>
<evidence type="ECO:0000259" key="10">
    <source>
        <dbReference type="Pfam" id="PF00483"/>
    </source>
</evidence>
<dbReference type="RefSeq" id="WP_200248150.1">
    <property type="nucleotide sequence ID" value="NZ_NRRY01000048.1"/>
</dbReference>
<dbReference type="PANTHER" id="PTHR46390:SF1">
    <property type="entry name" value="MANNOSE-1-PHOSPHATE GUANYLYLTRANSFERASE"/>
    <property type="match status" value="1"/>
</dbReference>
<dbReference type="EC" id="2.7.7.13" evidence="3"/>
<sequence>MHLQPVILSGGSGTRLWPLSREAYPKQFLPLTGSKTMLQDTALRLDGLVDEHPRLGLLMRDPIIVCNEAHRFLVAEQFRLLGRSPAAILLEPFGRNTAPALTLAALEAAVVGAAGAVGAAGEEDPILLVAPADHAIADGEAFRRAVADGAVLAEQGAVITFGIVPAKPETGYGYIQQGEKHADAELNGTAYRLHAFVEKPDRETAERYLASGEYLWNSGIFMLRASVWLNLIRRFRPEIAEACELAMDAGRADGEFRRLETTAFKACPSDSIDYAVMERLSQAEAVPEHPAIVLPLDAGWSDVGAWSALWEVREQDGDGNVLDGDAFVHESHNNLLIAQSRMLAAVGVDNLIVVETPDAVLVADRERAQDVKAVTKFLSDSQRNEHRHHQRVHRPWGAFESITMGDRYQVKRLTVKPGEALSKQMHHHRAEHWVVVSGTAKVTNDDKTFLLTENQSTYIPVGTTHRLENPGTIPLEIIEVQSGSYLGEDDIVRFDDLYDRGGDSGC</sequence>
<evidence type="ECO:0000259" key="12">
    <source>
        <dbReference type="Pfam" id="PF22640"/>
    </source>
</evidence>
<feature type="domain" description="Mannose-6-phosphate isomerase type II C-terminal" evidence="11">
    <location>
        <begin position="382"/>
        <end position="496"/>
    </location>
</feature>
<dbReference type="Proteomes" id="UP001138768">
    <property type="component" value="Unassembled WGS sequence"/>
</dbReference>
<feature type="domain" description="MannoseP isomerase/GMP-like beta-helix" evidence="12">
    <location>
        <begin position="330"/>
        <end position="376"/>
    </location>
</feature>
<dbReference type="GO" id="GO:0016853">
    <property type="term" value="F:isomerase activity"/>
    <property type="evidence" value="ECO:0007669"/>
    <property type="project" value="UniProtKB-KW"/>
</dbReference>
<evidence type="ECO:0000256" key="6">
    <source>
        <dbReference type="ARBA" id="ARBA00022741"/>
    </source>
</evidence>
<reference evidence="13 14" key="1">
    <citation type="journal article" date="2020" name="Microorganisms">
        <title>Osmotic Adaptation and Compatible Solute Biosynthesis of Phototrophic Bacteria as Revealed from Genome Analyses.</title>
        <authorList>
            <person name="Imhoff J.F."/>
            <person name="Rahn T."/>
            <person name="Kunzel S."/>
            <person name="Keller A."/>
            <person name="Neulinger S.C."/>
        </authorList>
    </citation>
    <scope>NUCLEOTIDE SEQUENCE [LARGE SCALE GENOMIC DNA]</scope>
    <source>
        <strain evidence="13 14">DSM 25653</strain>
    </source>
</reference>
<dbReference type="FunFam" id="3.90.550.10:FF:000046">
    <property type="entry name" value="Mannose-1-phosphate guanylyltransferase (GDP)"/>
    <property type="match status" value="1"/>
</dbReference>
<dbReference type="EMBL" id="NRRY01000048">
    <property type="protein sequence ID" value="MBK1620774.1"/>
    <property type="molecule type" value="Genomic_DNA"/>
</dbReference>
<dbReference type="InterPro" id="IPR005835">
    <property type="entry name" value="NTP_transferase_dom"/>
</dbReference>
<evidence type="ECO:0000256" key="9">
    <source>
        <dbReference type="RuleBase" id="RU004190"/>
    </source>
</evidence>
<name>A0A9X1B636_9GAMM</name>
<dbReference type="GO" id="GO:0004475">
    <property type="term" value="F:mannose-1-phosphate guanylyltransferase (GTP) activity"/>
    <property type="evidence" value="ECO:0007669"/>
    <property type="project" value="UniProtKB-EC"/>
</dbReference>
<protein>
    <recommendedName>
        <fullName evidence="3">mannose-1-phosphate guanylyltransferase</fullName>
        <ecNumber evidence="3">2.7.7.13</ecNumber>
    </recommendedName>
</protein>
<dbReference type="SUPFAM" id="SSF53448">
    <property type="entry name" value="Nucleotide-diphospho-sugar transferases"/>
    <property type="match status" value="1"/>
</dbReference>
<dbReference type="CDD" id="cd02213">
    <property type="entry name" value="cupin_PMI_typeII_C"/>
    <property type="match status" value="1"/>
</dbReference>
<organism evidence="13 14">
    <name type="scientific">Lamprobacter modestohalophilus</name>
    <dbReference type="NCBI Taxonomy" id="1064514"/>
    <lineage>
        <taxon>Bacteria</taxon>
        <taxon>Pseudomonadati</taxon>
        <taxon>Pseudomonadota</taxon>
        <taxon>Gammaproteobacteria</taxon>
        <taxon>Chromatiales</taxon>
        <taxon>Chromatiaceae</taxon>
        <taxon>Lamprobacter</taxon>
    </lineage>
</organism>
<comment type="pathway">
    <text evidence="1">Nucleotide-sugar biosynthesis; GDP-alpha-D-mannose biosynthesis; GDP-alpha-D-mannose from alpha-D-mannose 1-phosphate (GTP route): step 1/1.</text>
</comment>
<dbReference type="FunFam" id="2.60.120.10:FF:000032">
    <property type="entry name" value="Mannose-1-phosphate guanylyltransferase/mannose-6-phosphate isomerase"/>
    <property type="match status" value="1"/>
</dbReference>
<dbReference type="GO" id="GO:0005525">
    <property type="term" value="F:GTP binding"/>
    <property type="evidence" value="ECO:0007669"/>
    <property type="project" value="UniProtKB-KW"/>
</dbReference>
<evidence type="ECO:0000256" key="8">
    <source>
        <dbReference type="ARBA" id="ARBA00047343"/>
    </source>
</evidence>
<evidence type="ECO:0000259" key="11">
    <source>
        <dbReference type="Pfam" id="PF01050"/>
    </source>
</evidence>
<comment type="catalytic activity">
    <reaction evidence="8">
        <text>alpha-D-mannose 1-phosphate + GTP + H(+) = GDP-alpha-D-mannose + diphosphate</text>
        <dbReference type="Rhea" id="RHEA:15229"/>
        <dbReference type="ChEBI" id="CHEBI:15378"/>
        <dbReference type="ChEBI" id="CHEBI:33019"/>
        <dbReference type="ChEBI" id="CHEBI:37565"/>
        <dbReference type="ChEBI" id="CHEBI:57527"/>
        <dbReference type="ChEBI" id="CHEBI:58409"/>
        <dbReference type="EC" id="2.7.7.13"/>
    </reaction>
</comment>
<feature type="domain" description="Nucleotidyl transferase" evidence="10">
    <location>
        <begin position="5"/>
        <end position="316"/>
    </location>
</feature>
<keyword evidence="5 13" id="KW-0548">Nucleotidyltransferase</keyword>
<gene>
    <name evidence="13" type="ORF">CKO42_20530</name>
</gene>
<proteinExistence type="inferred from homology"/>
<keyword evidence="7" id="KW-0342">GTP-binding</keyword>
<evidence type="ECO:0000313" key="14">
    <source>
        <dbReference type="Proteomes" id="UP001138768"/>
    </source>
</evidence>